<comment type="caution">
    <text evidence="2">The sequence shown here is derived from an EMBL/GenBank/DDBJ whole genome shotgun (WGS) entry which is preliminary data.</text>
</comment>
<feature type="region of interest" description="Disordered" evidence="1">
    <location>
        <begin position="1"/>
        <end position="35"/>
    </location>
</feature>
<reference evidence="2 3" key="1">
    <citation type="submission" date="2020-03" db="EMBL/GenBank/DDBJ databases">
        <title>Dissostichus mawsoni Genome sequencing and assembly.</title>
        <authorList>
            <person name="Park H."/>
        </authorList>
    </citation>
    <scope>NUCLEOTIDE SEQUENCE [LARGE SCALE GENOMIC DNA]</scope>
    <source>
        <strain evidence="2">DM0001</strain>
        <tissue evidence="2">Muscle</tissue>
    </source>
</reference>
<keyword evidence="3" id="KW-1185">Reference proteome</keyword>
<evidence type="ECO:0000313" key="3">
    <source>
        <dbReference type="Proteomes" id="UP000518266"/>
    </source>
</evidence>
<dbReference type="EMBL" id="JAAKFY010000010">
    <property type="protein sequence ID" value="KAF3851702.1"/>
    <property type="molecule type" value="Genomic_DNA"/>
</dbReference>
<protein>
    <submittedName>
        <fullName evidence="2">Uncharacterized protein</fullName>
    </submittedName>
</protein>
<evidence type="ECO:0000313" key="2">
    <source>
        <dbReference type="EMBL" id="KAF3851702.1"/>
    </source>
</evidence>
<dbReference type="AlphaFoldDB" id="A0A7J5YQ56"/>
<proteinExistence type="predicted"/>
<sequence length="119" mass="13387">MCCDGTFAFPPTKHSNSRTKEESQSAHSASSEQCPAAQKAQATDMAFFMSRTSKKQMPSWILYNQKASTVNPEKTTVGYLPIIQAPASELDTLNTVVKRMLHISKSMEQQWTRHFIRSC</sequence>
<dbReference type="Proteomes" id="UP000518266">
    <property type="component" value="Unassembled WGS sequence"/>
</dbReference>
<evidence type="ECO:0000256" key="1">
    <source>
        <dbReference type="SAM" id="MobiDB-lite"/>
    </source>
</evidence>
<dbReference type="OrthoDB" id="6086828at2759"/>
<accession>A0A7J5YQ56</accession>
<gene>
    <name evidence="2" type="ORF">F7725_013474</name>
</gene>
<name>A0A7J5YQ56_DISMA</name>
<organism evidence="2 3">
    <name type="scientific">Dissostichus mawsoni</name>
    <name type="common">Antarctic cod</name>
    <dbReference type="NCBI Taxonomy" id="36200"/>
    <lineage>
        <taxon>Eukaryota</taxon>
        <taxon>Metazoa</taxon>
        <taxon>Chordata</taxon>
        <taxon>Craniata</taxon>
        <taxon>Vertebrata</taxon>
        <taxon>Euteleostomi</taxon>
        <taxon>Actinopterygii</taxon>
        <taxon>Neopterygii</taxon>
        <taxon>Teleostei</taxon>
        <taxon>Neoteleostei</taxon>
        <taxon>Acanthomorphata</taxon>
        <taxon>Eupercaria</taxon>
        <taxon>Perciformes</taxon>
        <taxon>Notothenioidei</taxon>
        <taxon>Nototheniidae</taxon>
        <taxon>Dissostichus</taxon>
    </lineage>
</organism>